<sequence length="422" mass="45890">MQKTLDQHQRSNSSSGNSEAVRSMVAAAASEMAAAKAAAAGSGTGKETDESSRMSPAAAVAVVARAGVAVAATGLEGVVAGSRGGEEEAVASHPQPPSTSPQGHYRRTWSPYPFFNQFSSNWDPSNCPLIRRALKGWERQALKAPDNRKPITIDILLSITEQLEDICWSKYKSSLFRVTFTLAFYEAFQVGDLVANSQEDTKGRTILAKDITLEGDTACLILQSSKPNQKGLRANIRLRAQAIMAICPIHALRSFLHIHPPKKGPLLIHKNGHPLTRYQFVGVLKKALPRARHTLGGVWHTLLLHRGSIPCGSHGGFPATHPVHWEMEIRGLLDLHPPDPRTRINIFFSFSPYHSSGETGMDCRTRHSALGESLGCKIAYGSSSGTQNRCKYIMFGESEECDGTICYSLPGCRSRHVGPQTS</sequence>
<keyword evidence="3" id="KW-1185">Reference proteome</keyword>
<dbReference type="AlphaFoldDB" id="A0A9Q1B0Q6"/>
<feature type="region of interest" description="Disordered" evidence="1">
    <location>
        <begin position="1"/>
        <end position="52"/>
    </location>
</feature>
<evidence type="ECO:0000313" key="3">
    <source>
        <dbReference type="Proteomes" id="UP001142489"/>
    </source>
</evidence>
<feature type="compositionally biased region" description="Low complexity" evidence="1">
    <location>
        <begin position="19"/>
        <end position="40"/>
    </location>
</feature>
<protein>
    <submittedName>
        <fullName evidence="2">Uncharacterized protein</fullName>
    </submittedName>
</protein>
<gene>
    <name evidence="2" type="ORF">JRQ81_018263</name>
</gene>
<dbReference type="InterPro" id="IPR052925">
    <property type="entry name" value="Phage_Integrase-like_Recomb"/>
</dbReference>
<reference evidence="2" key="1">
    <citation type="journal article" date="2023" name="DNA Res.">
        <title>Chromosome-level genome assembly of Phrynocephalus forsythii using third-generation DNA sequencing and Hi-C analysis.</title>
        <authorList>
            <person name="Qi Y."/>
            <person name="Zhao W."/>
            <person name="Zhao Y."/>
            <person name="Niu C."/>
            <person name="Cao S."/>
            <person name="Zhang Y."/>
        </authorList>
    </citation>
    <scope>NUCLEOTIDE SEQUENCE</scope>
    <source>
        <tissue evidence="2">Muscle</tissue>
    </source>
</reference>
<dbReference type="OrthoDB" id="9863428at2759"/>
<evidence type="ECO:0000313" key="2">
    <source>
        <dbReference type="EMBL" id="KAJ7325243.1"/>
    </source>
</evidence>
<dbReference type="PANTHER" id="PTHR34605:SF3">
    <property type="entry name" value="P CELL-TYPE AGGLUTINATION PROTEIN MAP4-LIKE-RELATED"/>
    <property type="match status" value="1"/>
</dbReference>
<accession>A0A9Q1B0Q6</accession>
<organism evidence="2 3">
    <name type="scientific">Phrynocephalus forsythii</name>
    <dbReference type="NCBI Taxonomy" id="171643"/>
    <lineage>
        <taxon>Eukaryota</taxon>
        <taxon>Metazoa</taxon>
        <taxon>Chordata</taxon>
        <taxon>Craniata</taxon>
        <taxon>Vertebrata</taxon>
        <taxon>Euteleostomi</taxon>
        <taxon>Lepidosauria</taxon>
        <taxon>Squamata</taxon>
        <taxon>Bifurcata</taxon>
        <taxon>Unidentata</taxon>
        <taxon>Episquamata</taxon>
        <taxon>Toxicofera</taxon>
        <taxon>Iguania</taxon>
        <taxon>Acrodonta</taxon>
        <taxon>Agamidae</taxon>
        <taxon>Agaminae</taxon>
        <taxon>Phrynocephalus</taxon>
    </lineage>
</organism>
<dbReference type="Proteomes" id="UP001142489">
    <property type="component" value="Unassembled WGS sequence"/>
</dbReference>
<proteinExistence type="predicted"/>
<name>A0A9Q1B0Q6_9SAUR</name>
<dbReference type="EMBL" id="JAPFRF010000008">
    <property type="protein sequence ID" value="KAJ7325243.1"/>
    <property type="molecule type" value="Genomic_DNA"/>
</dbReference>
<feature type="region of interest" description="Disordered" evidence="1">
    <location>
        <begin position="83"/>
        <end position="104"/>
    </location>
</feature>
<dbReference type="PANTHER" id="PTHR34605">
    <property type="entry name" value="PHAGE_INTEGRASE DOMAIN-CONTAINING PROTEIN"/>
    <property type="match status" value="1"/>
</dbReference>
<comment type="caution">
    <text evidence="2">The sequence shown here is derived from an EMBL/GenBank/DDBJ whole genome shotgun (WGS) entry which is preliminary data.</text>
</comment>
<evidence type="ECO:0000256" key="1">
    <source>
        <dbReference type="SAM" id="MobiDB-lite"/>
    </source>
</evidence>